<reference evidence="6 7" key="1">
    <citation type="submission" date="2017-06" db="EMBL/GenBank/DDBJ databases">
        <title>Draft genome sequence of anaerobic fermentative bacterium Anaeromicrobium sediminis DY2726D isolated from West Pacific Ocean sediments.</title>
        <authorList>
            <person name="Zeng X."/>
        </authorList>
    </citation>
    <scope>NUCLEOTIDE SEQUENCE [LARGE SCALE GENOMIC DNA]</scope>
    <source>
        <strain evidence="6 7">DY2726D</strain>
    </source>
</reference>
<evidence type="ECO:0000256" key="2">
    <source>
        <dbReference type="RuleBase" id="RU362116"/>
    </source>
</evidence>
<organism evidence="6 7">
    <name type="scientific">Anaeromicrobium sediminis</name>
    <dbReference type="NCBI Taxonomy" id="1478221"/>
    <lineage>
        <taxon>Bacteria</taxon>
        <taxon>Bacillati</taxon>
        <taxon>Bacillota</taxon>
        <taxon>Clostridia</taxon>
        <taxon>Peptostreptococcales</taxon>
        <taxon>Thermotaleaceae</taxon>
        <taxon>Anaeromicrobium</taxon>
    </lineage>
</organism>
<evidence type="ECO:0000313" key="6">
    <source>
        <dbReference type="EMBL" id="PAB58280.1"/>
    </source>
</evidence>
<accession>A0A267MHK1</accession>
<name>A0A267MHK1_9FIRM</name>
<dbReference type="GO" id="GO:0009425">
    <property type="term" value="C:bacterial-type flagellum basal body"/>
    <property type="evidence" value="ECO:0007669"/>
    <property type="project" value="UniProtKB-SubCell"/>
</dbReference>
<dbReference type="SUPFAM" id="SSF117143">
    <property type="entry name" value="Flagellar hook protein flgE"/>
    <property type="match status" value="1"/>
</dbReference>
<dbReference type="InterPro" id="IPR019776">
    <property type="entry name" value="Flagellar_basal_body_rod_CS"/>
</dbReference>
<evidence type="ECO:0000256" key="1">
    <source>
        <dbReference type="ARBA" id="ARBA00009677"/>
    </source>
</evidence>
<dbReference type="PANTHER" id="PTHR30435:SF19">
    <property type="entry name" value="FLAGELLAR BASAL-BODY ROD PROTEIN FLGG"/>
    <property type="match status" value="1"/>
</dbReference>
<dbReference type="InterPro" id="IPR053967">
    <property type="entry name" value="LlgE_F_G-like_D1"/>
</dbReference>
<feature type="domain" description="Flagellar basal body rod protein N-terminal" evidence="3">
    <location>
        <begin position="5"/>
        <end position="35"/>
    </location>
</feature>
<evidence type="ECO:0000259" key="4">
    <source>
        <dbReference type="Pfam" id="PF06429"/>
    </source>
</evidence>
<proteinExistence type="inferred from homology"/>
<keyword evidence="7" id="KW-1185">Reference proteome</keyword>
<dbReference type="InterPro" id="IPR037925">
    <property type="entry name" value="FlgE/F/G-like"/>
</dbReference>
<keyword evidence="2" id="KW-0975">Bacterial flagellum</keyword>
<feature type="domain" description="Flagellar hook protein FlgE/F/G-like D1" evidence="5">
    <location>
        <begin position="199"/>
        <end position="260"/>
    </location>
</feature>
<dbReference type="NCBIfam" id="TIGR03506">
    <property type="entry name" value="FlgEFG_subfam"/>
    <property type="match status" value="1"/>
</dbReference>
<feature type="domain" description="Flagellar basal-body/hook protein C-terminal" evidence="4">
    <location>
        <begin position="308"/>
        <end position="351"/>
    </location>
</feature>
<dbReference type="GO" id="GO:0071978">
    <property type="term" value="P:bacterial-type flagellum-dependent swarming motility"/>
    <property type="evidence" value="ECO:0007669"/>
    <property type="project" value="TreeGrafter"/>
</dbReference>
<comment type="similarity">
    <text evidence="1 2">Belongs to the flagella basal body rod proteins family.</text>
</comment>
<dbReference type="InterPro" id="IPR001444">
    <property type="entry name" value="Flag_bb_rod_N"/>
</dbReference>
<dbReference type="PANTHER" id="PTHR30435">
    <property type="entry name" value="FLAGELLAR PROTEIN"/>
    <property type="match status" value="1"/>
</dbReference>
<evidence type="ECO:0000313" key="7">
    <source>
        <dbReference type="Proteomes" id="UP000216024"/>
    </source>
</evidence>
<dbReference type="InterPro" id="IPR020013">
    <property type="entry name" value="Flagellar_FlgE/F/G"/>
</dbReference>
<protein>
    <submittedName>
        <fullName evidence="6">Uncharacterized protein</fullName>
    </submittedName>
</protein>
<dbReference type="InterPro" id="IPR010930">
    <property type="entry name" value="Flg_bb/hook_C_dom"/>
</dbReference>
<comment type="caution">
    <text evidence="6">The sequence shown here is derived from an EMBL/GenBank/DDBJ whole genome shotgun (WGS) entry which is preliminary data.</text>
</comment>
<dbReference type="Pfam" id="PF00460">
    <property type="entry name" value="Flg_bb_rod"/>
    <property type="match status" value="1"/>
</dbReference>
<dbReference type="Pfam" id="PF06429">
    <property type="entry name" value="Flg_bbr_C"/>
    <property type="match status" value="1"/>
</dbReference>
<dbReference type="EMBL" id="NIBG01000017">
    <property type="protein sequence ID" value="PAB58280.1"/>
    <property type="molecule type" value="Genomic_DNA"/>
</dbReference>
<dbReference type="Pfam" id="PF22692">
    <property type="entry name" value="LlgE_F_G_D1"/>
    <property type="match status" value="1"/>
</dbReference>
<dbReference type="AlphaFoldDB" id="A0A267MHK1"/>
<evidence type="ECO:0000259" key="3">
    <source>
        <dbReference type="Pfam" id="PF00460"/>
    </source>
</evidence>
<dbReference type="OrthoDB" id="9800375at2"/>
<comment type="subcellular location">
    <subcellularLocation>
        <location evidence="2">Bacterial flagellum basal body</location>
    </subcellularLocation>
</comment>
<evidence type="ECO:0000259" key="5">
    <source>
        <dbReference type="Pfam" id="PF22692"/>
    </source>
</evidence>
<dbReference type="Proteomes" id="UP000216024">
    <property type="component" value="Unassembled WGS sequence"/>
</dbReference>
<gene>
    <name evidence="6" type="ORF">CCE28_15910</name>
</gene>
<dbReference type="PROSITE" id="PS00588">
    <property type="entry name" value="FLAGELLA_BB_ROD"/>
    <property type="match status" value="1"/>
</dbReference>
<sequence length="356" mass="39476">MLRGLYAATTGMSINTKKLDVITNNIANMNTAGYKRDLVITESFPEVLISKQVDPREGFEEPSKGIEVTKVGSGYELKTDSGYFRTKYDNMNSHERTLKVAVNKDGYLSTFDMNSSGNINTNGGNLVIGNKGPIFVGQAPFEINENGQVLVDGNPVDNLVMPTPPGVIGTLNSGVKINKIATNFLQGNMQNTESDLDMAIDGDGFFQIQTPDGIRYTRDGSFKLNENKELVTQDGYPVLGEYGIIEIDAEKIGVNERGEILLDNEYWDTLKVVDLENKKDLRKLGNNTYKMEEGIEPIEKDFNGKVLQGFLEGSNVNSIKEMSKMISLYRNYETNQKIVKAYDETLGKTVNEIGKV</sequence>
<dbReference type="RefSeq" id="WP_095134724.1">
    <property type="nucleotide sequence ID" value="NZ_NIBG01000017.1"/>
</dbReference>